<evidence type="ECO:0000313" key="2">
    <source>
        <dbReference type="EMBL" id="VEU23835.1"/>
    </source>
</evidence>
<gene>
    <name evidence="2" type="ORF">BRENAR_LOCUS4564</name>
</gene>
<feature type="domain" description="Tyrosine specific protein phosphatases" evidence="1">
    <location>
        <begin position="450"/>
        <end position="483"/>
    </location>
</feature>
<sequence>MPYQLDSTEERLDIHTPKPDSEKFVACILRKPRALTEDPYLNNLAPATHRCAIILHGNRSHKNFCFAVPLAAALSDKFGMYSLRFDFRNCGDSSLNGRNGRTVEEDIEDVEAVYQFLTSGGYHGTKLIVDVIVGHSRGVVDMFEWALHHNDKDHYVPVMIAAAGRFIGQGLIDRVVKAHPDFEKDGGHCEAAILCGKYSEVFVPASETFNLGGRVMDDVSKINPATDTLCIYGTRDGIIPLPDAAMYANALSPRNKLVLINGVDHRYYGVVKLTKEEAAVSKYRYNERTGVLDHNQDVVDTILNFLGHDEARKRFFDQNKMVHKFLPRWKNVEGIANFRDIGGYISTTGKHVRYNLAYRCANVGSVTQNGLETIKSLGIKTVFDLRSAFERQDSGILEADGIENIHVPLFGEQSLSPSEEVMFYTNLMTSSFTFVHVYSDILRVAAPQFKQIFTYIRDHPGEPFIYHCTAGKDRTGVVTMLILRLLDVPSPVVAREYEMTEYGLAPERPKLERKFLRALNERDEESRSKLIKLMSKGRKNWSLLKDGFDNLLSSRYEVMMETIRYVEEEYDAVETYLENQVGLSHQDLVEIKKNLLVE</sequence>
<evidence type="ECO:0000313" key="3">
    <source>
        <dbReference type="Proteomes" id="UP000290900"/>
    </source>
</evidence>
<dbReference type="InterPro" id="IPR029021">
    <property type="entry name" value="Prot-tyrosine_phosphatase-like"/>
</dbReference>
<name>A0A448YSF6_BRENA</name>
<protein>
    <submittedName>
        <fullName evidence="2">DEKNAAC104826</fullName>
    </submittedName>
</protein>
<dbReference type="InterPro" id="IPR029058">
    <property type="entry name" value="AB_hydrolase_fold"/>
</dbReference>
<organism evidence="2 3">
    <name type="scientific">Brettanomyces naardenensis</name>
    <name type="common">Yeast</name>
    <dbReference type="NCBI Taxonomy" id="13370"/>
    <lineage>
        <taxon>Eukaryota</taxon>
        <taxon>Fungi</taxon>
        <taxon>Dikarya</taxon>
        <taxon>Ascomycota</taxon>
        <taxon>Saccharomycotina</taxon>
        <taxon>Pichiomycetes</taxon>
        <taxon>Pichiales</taxon>
        <taxon>Pichiaceae</taxon>
        <taxon>Brettanomyces</taxon>
    </lineage>
</organism>
<dbReference type="Gene3D" id="3.40.50.1820">
    <property type="entry name" value="alpha/beta hydrolase"/>
    <property type="match status" value="1"/>
</dbReference>
<accession>A0A448YSF6</accession>
<dbReference type="EMBL" id="CAACVR010000056">
    <property type="protein sequence ID" value="VEU23835.1"/>
    <property type="molecule type" value="Genomic_DNA"/>
</dbReference>
<keyword evidence="3" id="KW-1185">Reference proteome</keyword>
<dbReference type="InParanoid" id="A0A448YSF6"/>
<dbReference type="SUPFAM" id="SSF53474">
    <property type="entry name" value="alpha/beta-Hydrolases"/>
    <property type="match status" value="1"/>
</dbReference>
<reference evidence="2 3" key="1">
    <citation type="submission" date="2018-12" db="EMBL/GenBank/DDBJ databases">
        <authorList>
            <person name="Tiukova I."/>
            <person name="Dainat J."/>
        </authorList>
    </citation>
    <scope>NUCLEOTIDE SEQUENCE [LARGE SCALE GENOMIC DNA]</scope>
</reference>
<dbReference type="InterPro" id="IPR000387">
    <property type="entry name" value="Tyr_Pase_dom"/>
</dbReference>
<dbReference type="GO" id="GO:0004721">
    <property type="term" value="F:phosphoprotein phosphatase activity"/>
    <property type="evidence" value="ECO:0007669"/>
    <property type="project" value="InterPro"/>
</dbReference>
<dbReference type="Pfam" id="PF13350">
    <property type="entry name" value="Y_phosphatase3"/>
    <property type="match status" value="1"/>
</dbReference>
<proteinExistence type="predicted"/>
<dbReference type="PANTHER" id="PTHR31126:SF1">
    <property type="entry name" value="TYROSINE SPECIFIC PROTEIN PHOSPHATASES DOMAIN-CONTAINING PROTEIN"/>
    <property type="match status" value="1"/>
</dbReference>
<evidence type="ECO:0000259" key="1">
    <source>
        <dbReference type="PROSITE" id="PS50056"/>
    </source>
</evidence>
<dbReference type="PANTHER" id="PTHR31126">
    <property type="entry name" value="TYROSINE-PROTEIN PHOSPHATASE"/>
    <property type="match status" value="1"/>
</dbReference>
<dbReference type="PROSITE" id="PS50056">
    <property type="entry name" value="TYR_PHOSPHATASE_2"/>
    <property type="match status" value="1"/>
</dbReference>
<dbReference type="Gene3D" id="3.90.190.10">
    <property type="entry name" value="Protein tyrosine phosphatase superfamily"/>
    <property type="match status" value="1"/>
</dbReference>
<dbReference type="AlphaFoldDB" id="A0A448YSF6"/>
<dbReference type="Proteomes" id="UP000290900">
    <property type="component" value="Unassembled WGS sequence"/>
</dbReference>
<dbReference type="OrthoDB" id="449382at2759"/>
<dbReference type="SUPFAM" id="SSF52799">
    <property type="entry name" value="(Phosphotyrosine protein) phosphatases II"/>
    <property type="match status" value="1"/>
</dbReference>
<dbReference type="InterPro" id="IPR026893">
    <property type="entry name" value="Tyr/Ser_Pase_IphP-type"/>
</dbReference>
<dbReference type="STRING" id="13370.A0A448YSF6"/>